<evidence type="ECO:0000256" key="1">
    <source>
        <dbReference type="SAM" id="MobiDB-lite"/>
    </source>
</evidence>
<feature type="compositionally biased region" description="Polar residues" evidence="1">
    <location>
        <begin position="391"/>
        <end position="401"/>
    </location>
</feature>
<keyword evidence="3" id="KW-1185">Reference proteome</keyword>
<sequence>MLSENKPENFSQKLRIRSRQGLDDFEAGLPKRIVIEVASEGKGASICEDRLLPQAASFVSSSQSPPLNSRQTFLHPTPFLSVGSHRVAAMNIERSSLHHESDPRTNPAFVSISSEYELASDHELASSQPVSLIQLCTKTGHSKNRASRRARTLNLGSAEHMIGSHGILTHDGVDRHGRLPLTPLPDSSNPANYGLSDEARNLIKHPRMISEEDRWLQDGSRTIIAREQPRHPSLSDHHTQPNPLNYSRHYSKSQARESDYTSESPFLRNSGSWDPTCLDGTTGIAYIVPGRQNPGPQRREYMPASLQIYRDDYDHPHDRSPYESFRLKHMNNRTDLPEINSGLQYGFPADAEHGRLTRNTTIRSEPPLGKHYRERLSNSELGTAAVVVQDSHNSEGPSSSAFGARPLSGTGLSQRTLKEKIYEILENINTEPKTDSKSLSTKDNAGTERGPPRVHGEERLAPCLQATSLPYYGPSDNDTEARQVPTDSLDFGSGKGLVAYQDAFDATKISHMGLAPANIELGMQAASEVERPLKSSPKMIKPPPGFHDAGVPTFFKKGAERLREADRWFHQDTRGEPQLRQFISNVGENYVDKAERFAGQVSSEEERVFAKRTISIMGDLIASLETYKANDRKNARQYFADFGPVESHYCEPSSKQRSYFEDTSGFTAVDDENNST</sequence>
<dbReference type="EMBL" id="KV878130">
    <property type="protein sequence ID" value="OJJ03327.1"/>
    <property type="molecule type" value="Genomic_DNA"/>
</dbReference>
<dbReference type="OrthoDB" id="10251048at2759"/>
<dbReference type="AlphaFoldDB" id="A0A1L9PP57"/>
<accession>A0A1L9PP57</accession>
<dbReference type="VEuPathDB" id="FungiDB:ASPVEDRAFT_731770"/>
<evidence type="ECO:0000313" key="3">
    <source>
        <dbReference type="Proteomes" id="UP000184073"/>
    </source>
</evidence>
<name>A0A1L9PP57_ASPVE</name>
<protein>
    <submittedName>
        <fullName evidence="2">Uncharacterized protein</fullName>
    </submittedName>
</protein>
<dbReference type="GeneID" id="63731704"/>
<dbReference type="STRING" id="1036611.A0A1L9PP57"/>
<dbReference type="RefSeq" id="XP_040669089.1">
    <property type="nucleotide sequence ID" value="XM_040816193.1"/>
</dbReference>
<feature type="compositionally biased region" description="Polar residues" evidence="1">
    <location>
        <begin position="428"/>
        <end position="444"/>
    </location>
</feature>
<dbReference type="Proteomes" id="UP000184073">
    <property type="component" value="Unassembled WGS sequence"/>
</dbReference>
<organism evidence="2 3">
    <name type="scientific">Aspergillus versicolor CBS 583.65</name>
    <dbReference type="NCBI Taxonomy" id="1036611"/>
    <lineage>
        <taxon>Eukaryota</taxon>
        <taxon>Fungi</taxon>
        <taxon>Dikarya</taxon>
        <taxon>Ascomycota</taxon>
        <taxon>Pezizomycotina</taxon>
        <taxon>Eurotiomycetes</taxon>
        <taxon>Eurotiomycetidae</taxon>
        <taxon>Eurotiales</taxon>
        <taxon>Aspergillaceae</taxon>
        <taxon>Aspergillus</taxon>
        <taxon>Aspergillus subgen. Nidulantes</taxon>
    </lineage>
</organism>
<evidence type="ECO:0000313" key="2">
    <source>
        <dbReference type="EMBL" id="OJJ03327.1"/>
    </source>
</evidence>
<proteinExistence type="predicted"/>
<reference evidence="3" key="1">
    <citation type="journal article" date="2017" name="Genome Biol.">
        <title>Comparative genomics reveals high biological diversity and specific adaptations in the industrially and medically important fungal genus Aspergillus.</title>
        <authorList>
            <person name="de Vries R.P."/>
            <person name="Riley R."/>
            <person name="Wiebenga A."/>
            <person name="Aguilar-Osorio G."/>
            <person name="Amillis S."/>
            <person name="Uchima C.A."/>
            <person name="Anderluh G."/>
            <person name="Asadollahi M."/>
            <person name="Askin M."/>
            <person name="Barry K."/>
            <person name="Battaglia E."/>
            <person name="Bayram O."/>
            <person name="Benocci T."/>
            <person name="Braus-Stromeyer S.A."/>
            <person name="Caldana C."/>
            <person name="Canovas D."/>
            <person name="Cerqueira G.C."/>
            <person name="Chen F."/>
            <person name="Chen W."/>
            <person name="Choi C."/>
            <person name="Clum A."/>
            <person name="Dos Santos R.A."/>
            <person name="Damasio A.R."/>
            <person name="Diallinas G."/>
            <person name="Emri T."/>
            <person name="Fekete E."/>
            <person name="Flipphi M."/>
            <person name="Freyberg S."/>
            <person name="Gallo A."/>
            <person name="Gournas C."/>
            <person name="Habgood R."/>
            <person name="Hainaut M."/>
            <person name="Harispe M.L."/>
            <person name="Henrissat B."/>
            <person name="Hilden K.S."/>
            <person name="Hope R."/>
            <person name="Hossain A."/>
            <person name="Karabika E."/>
            <person name="Karaffa L."/>
            <person name="Karanyi Z."/>
            <person name="Krasevec N."/>
            <person name="Kuo A."/>
            <person name="Kusch H."/>
            <person name="LaButti K."/>
            <person name="Lagendijk E.L."/>
            <person name="Lapidus A."/>
            <person name="Levasseur A."/>
            <person name="Lindquist E."/>
            <person name="Lipzen A."/>
            <person name="Logrieco A.F."/>
            <person name="MacCabe A."/>
            <person name="Maekelae M.R."/>
            <person name="Malavazi I."/>
            <person name="Melin P."/>
            <person name="Meyer V."/>
            <person name="Mielnichuk N."/>
            <person name="Miskei M."/>
            <person name="Molnar A.P."/>
            <person name="Mule G."/>
            <person name="Ngan C.Y."/>
            <person name="Orejas M."/>
            <person name="Orosz E."/>
            <person name="Ouedraogo J.P."/>
            <person name="Overkamp K.M."/>
            <person name="Park H.-S."/>
            <person name="Perrone G."/>
            <person name="Piumi F."/>
            <person name="Punt P.J."/>
            <person name="Ram A.F."/>
            <person name="Ramon A."/>
            <person name="Rauscher S."/>
            <person name="Record E."/>
            <person name="Riano-Pachon D.M."/>
            <person name="Robert V."/>
            <person name="Roehrig J."/>
            <person name="Ruller R."/>
            <person name="Salamov A."/>
            <person name="Salih N.S."/>
            <person name="Samson R.A."/>
            <person name="Sandor E."/>
            <person name="Sanguinetti M."/>
            <person name="Schuetze T."/>
            <person name="Sepcic K."/>
            <person name="Shelest E."/>
            <person name="Sherlock G."/>
            <person name="Sophianopoulou V."/>
            <person name="Squina F.M."/>
            <person name="Sun H."/>
            <person name="Susca A."/>
            <person name="Todd R.B."/>
            <person name="Tsang A."/>
            <person name="Unkles S.E."/>
            <person name="van de Wiele N."/>
            <person name="van Rossen-Uffink D."/>
            <person name="Oliveira J.V."/>
            <person name="Vesth T.C."/>
            <person name="Visser J."/>
            <person name="Yu J.-H."/>
            <person name="Zhou M."/>
            <person name="Andersen M.R."/>
            <person name="Archer D.B."/>
            <person name="Baker S.E."/>
            <person name="Benoit I."/>
            <person name="Brakhage A.A."/>
            <person name="Braus G.H."/>
            <person name="Fischer R."/>
            <person name="Frisvad J.C."/>
            <person name="Goldman G.H."/>
            <person name="Houbraken J."/>
            <person name="Oakley B."/>
            <person name="Pocsi I."/>
            <person name="Scazzocchio C."/>
            <person name="Seiboth B."/>
            <person name="vanKuyk P.A."/>
            <person name="Wortman J."/>
            <person name="Dyer P.S."/>
            <person name="Grigoriev I.V."/>
        </authorList>
    </citation>
    <scope>NUCLEOTIDE SEQUENCE [LARGE SCALE GENOMIC DNA]</scope>
    <source>
        <strain evidence="3">CBS 583.65</strain>
    </source>
</reference>
<gene>
    <name evidence="2" type="ORF">ASPVEDRAFT_731770</name>
</gene>
<feature type="region of interest" description="Disordered" evidence="1">
    <location>
        <begin position="391"/>
        <end position="410"/>
    </location>
</feature>
<feature type="region of interest" description="Disordered" evidence="1">
    <location>
        <begin position="227"/>
        <end position="267"/>
    </location>
</feature>
<feature type="compositionally biased region" description="Basic and acidic residues" evidence="1">
    <location>
        <begin position="227"/>
        <end position="239"/>
    </location>
</feature>
<feature type="region of interest" description="Disordered" evidence="1">
    <location>
        <begin position="428"/>
        <end position="457"/>
    </location>
</feature>